<sequence length="470" mass="51978">MADFEPPSFSLGLDFDLLDSDPHVAAASEANKDPSASGAAKILEDDDNDFDTLTVVDSDTENESSPPKLKRLRRGLPTVDAVVSSASVKSKANLDSAVVVDDDDIEEFSSPEDNHTDARLSTQHHSVCTSSKFPLSGHGVLTKQSGKRKQNVLDAPESVITSCNNPVFPKLTISPLRRFQLIDSDSDTDDPFISECAKNRTCTGSESSLNRRQPYLVQRVGLSEQGKLNEPISTFTRKDLWEDFQPEKSFHIPTPALDEVCEEYFRSMKDKSKSHGATGKSDRKSRVTNSIIDLGDPIPPAHRYFFHGDPRVQELVRTRLPNFFPLNAANRDSEQPSTSNIDYMGQFSHGENSKQAARTNKAETSSRKNSRKSNTREMPKGPVNSKSDTDKGIPKVAGKRRVQADGQPSGHWFMGPDRRRVYVSKTGQELTGRAAYTLYKKLREGYDTIVSNIIMKLAAASFIVNMVCSS</sequence>
<feature type="compositionally biased region" description="Polar residues" evidence="1">
    <location>
        <begin position="349"/>
        <end position="358"/>
    </location>
</feature>
<keyword evidence="3" id="KW-1185">Reference proteome</keyword>
<dbReference type="Proteomes" id="UP000243975">
    <property type="component" value="Unassembled WGS sequence"/>
</dbReference>
<gene>
    <name evidence="2" type="ORF">Ccrd_019437</name>
</gene>
<dbReference type="PANTHER" id="PTHR38371">
    <property type="entry name" value="RHO GTPASE-ACTIVATING PROTEIN"/>
    <property type="match status" value="1"/>
</dbReference>
<dbReference type="PANTHER" id="PTHR38371:SF1">
    <property type="entry name" value="RHO GTPASE-ACTIVATING PROTEIN"/>
    <property type="match status" value="1"/>
</dbReference>
<dbReference type="EMBL" id="LEKV01002659">
    <property type="protein sequence ID" value="KVI02280.1"/>
    <property type="molecule type" value="Genomic_DNA"/>
</dbReference>
<name>A0A118K142_CYNCS</name>
<reference evidence="2 3" key="1">
    <citation type="journal article" date="2016" name="Sci. Rep.">
        <title>The genome sequence of the outbreeding globe artichoke constructed de novo incorporating a phase-aware low-pass sequencing strategy of F1 progeny.</title>
        <authorList>
            <person name="Scaglione D."/>
            <person name="Reyes-Chin-Wo S."/>
            <person name="Acquadro A."/>
            <person name="Froenicke L."/>
            <person name="Portis E."/>
            <person name="Beitel C."/>
            <person name="Tirone M."/>
            <person name="Mauro R."/>
            <person name="Lo Monaco A."/>
            <person name="Mauromicale G."/>
            <person name="Faccioli P."/>
            <person name="Cattivelli L."/>
            <person name="Rieseberg L."/>
            <person name="Michelmore R."/>
            <person name="Lanteri S."/>
        </authorList>
    </citation>
    <scope>NUCLEOTIDE SEQUENCE [LARGE SCALE GENOMIC DNA]</scope>
    <source>
        <strain evidence="2">2C</strain>
    </source>
</reference>
<dbReference type="STRING" id="59895.A0A118K142"/>
<dbReference type="AlphaFoldDB" id="A0A118K142"/>
<proteinExistence type="predicted"/>
<comment type="caution">
    <text evidence="2">The sequence shown here is derived from an EMBL/GenBank/DDBJ whole genome shotgun (WGS) entry which is preliminary data.</text>
</comment>
<evidence type="ECO:0000256" key="1">
    <source>
        <dbReference type="SAM" id="MobiDB-lite"/>
    </source>
</evidence>
<evidence type="ECO:0000313" key="2">
    <source>
        <dbReference type="EMBL" id="KVI02280.1"/>
    </source>
</evidence>
<evidence type="ECO:0000313" key="3">
    <source>
        <dbReference type="Proteomes" id="UP000243975"/>
    </source>
</evidence>
<accession>A0A118K142</accession>
<dbReference type="Gramene" id="KVI02280">
    <property type="protein sequence ID" value="KVI02280"/>
    <property type="gene ID" value="Ccrd_019437"/>
</dbReference>
<organism evidence="2 3">
    <name type="scientific">Cynara cardunculus var. scolymus</name>
    <name type="common">Globe artichoke</name>
    <name type="synonym">Cynara scolymus</name>
    <dbReference type="NCBI Taxonomy" id="59895"/>
    <lineage>
        <taxon>Eukaryota</taxon>
        <taxon>Viridiplantae</taxon>
        <taxon>Streptophyta</taxon>
        <taxon>Embryophyta</taxon>
        <taxon>Tracheophyta</taxon>
        <taxon>Spermatophyta</taxon>
        <taxon>Magnoliopsida</taxon>
        <taxon>eudicotyledons</taxon>
        <taxon>Gunneridae</taxon>
        <taxon>Pentapetalae</taxon>
        <taxon>asterids</taxon>
        <taxon>campanulids</taxon>
        <taxon>Asterales</taxon>
        <taxon>Asteraceae</taxon>
        <taxon>Carduoideae</taxon>
        <taxon>Cardueae</taxon>
        <taxon>Carduinae</taxon>
        <taxon>Cynara</taxon>
    </lineage>
</organism>
<dbReference type="OMA" id="VCEEYFQ"/>
<protein>
    <submittedName>
        <fullName evidence="2">Uncharacterized protein</fullName>
    </submittedName>
</protein>
<feature type="region of interest" description="Disordered" evidence="1">
    <location>
        <begin position="326"/>
        <end position="415"/>
    </location>
</feature>